<dbReference type="GeneID" id="54366651"/>
<protein>
    <submittedName>
        <fullName evidence="2">Uncharacterized protein</fullName>
    </submittedName>
</protein>
<dbReference type="AlphaFoldDB" id="A0A6J3MGY0"/>
<dbReference type="RefSeq" id="XP_033464159.1">
    <property type="nucleotide sequence ID" value="XM_033608850.1"/>
</dbReference>
<dbReference type="Proteomes" id="UP000504637">
    <property type="component" value="Unplaced"/>
</dbReference>
<reference evidence="2" key="1">
    <citation type="submission" date="2020-01" db="EMBL/GenBank/DDBJ databases">
        <authorList>
            <consortium name="DOE Joint Genome Institute"/>
            <person name="Haridas S."/>
            <person name="Albert R."/>
            <person name="Binder M."/>
            <person name="Bloem J."/>
            <person name="Labutti K."/>
            <person name="Salamov A."/>
            <person name="Andreopoulos B."/>
            <person name="Baker S.E."/>
            <person name="Barry K."/>
            <person name="Bills G."/>
            <person name="Bluhm B.H."/>
            <person name="Cannon C."/>
            <person name="Castanera R."/>
            <person name="Culley D.E."/>
            <person name="Daum C."/>
            <person name="Ezra D."/>
            <person name="Gonzalez J.B."/>
            <person name="Henrissat B."/>
            <person name="Kuo A."/>
            <person name="Liang C."/>
            <person name="Lipzen A."/>
            <person name="Lutzoni F."/>
            <person name="Magnuson J."/>
            <person name="Mondo S."/>
            <person name="Nolan M."/>
            <person name="Ohm R."/>
            <person name="Pangilinan J."/>
            <person name="Park H.-J."/>
            <person name="Ramirez L."/>
            <person name="Alfaro M."/>
            <person name="Sun H."/>
            <person name="Tritt A."/>
            <person name="Yoshinaga Y."/>
            <person name="Zwiers L.-H."/>
            <person name="Turgeon B.G."/>
            <person name="Goodwin S.B."/>
            <person name="Spatafora J.W."/>
            <person name="Crous P.W."/>
            <person name="Grigoriev I.V."/>
        </authorList>
    </citation>
    <scope>NUCLEOTIDE SEQUENCE</scope>
    <source>
        <strain evidence="2">CBS 342.82</strain>
    </source>
</reference>
<evidence type="ECO:0000313" key="1">
    <source>
        <dbReference type="Proteomes" id="UP000504637"/>
    </source>
</evidence>
<gene>
    <name evidence="2" type="ORF">K489DRAFT_7025</name>
</gene>
<reference evidence="2" key="2">
    <citation type="submission" date="2020-04" db="EMBL/GenBank/DDBJ databases">
        <authorList>
            <consortium name="NCBI Genome Project"/>
        </authorList>
    </citation>
    <scope>NUCLEOTIDE SEQUENCE</scope>
    <source>
        <strain evidence="2">CBS 342.82</strain>
    </source>
</reference>
<reference evidence="2" key="3">
    <citation type="submission" date="2025-08" db="UniProtKB">
        <authorList>
            <consortium name="RefSeq"/>
        </authorList>
    </citation>
    <scope>IDENTIFICATION</scope>
    <source>
        <strain evidence="2">CBS 342.82</strain>
    </source>
</reference>
<keyword evidence="1" id="KW-1185">Reference proteome</keyword>
<name>A0A6J3MGY0_9PEZI</name>
<evidence type="ECO:0000313" key="2">
    <source>
        <dbReference type="RefSeq" id="XP_033464159.1"/>
    </source>
</evidence>
<accession>A0A6J3MGY0</accession>
<organism evidence="2">
    <name type="scientific">Dissoconium aciculare CBS 342.82</name>
    <dbReference type="NCBI Taxonomy" id="1314786"/>
    <lineage>
        <taxon>Eukaryota</taxon>
        <taxon>Fungi</taxon>
        <taxon>Dikarya</taxon>
        <taxon>Ascomycota</taxon>
        <taxon>Pezizomycotina</taxon>
        <taxon>Dothideomycetes</taxon>
        <taxon>Dothideomycetidae</taxon>
        <taxon>Mycosphaerellales</taxon>
        <taxon>Dissoconiaceae</taxon>
        <taxon>Dissoconium</taxon>
    </lineage>
</organism>
<sequence>MNPSCPHRGYCLRRRGHHILSWRLNINLANVRTWTRRVNHRRKTVLIVHSVFLVVLGSNAPGNSRCAKHNKSARARESVTSTIAHAITRFEFK</sequence>
<proteinExistence type="predicted"/>